<comment type="caution">
    <text evidence="1">The sequence shown here is derived from an EMBL/GenBank/DDBJ whole genome shotgun (WGS) entry which is preliminary data.</text>
</comment>
<evidence type="ECO:0000313" key="2">
    <source>
        <dbReference type="Proteomes" id="UP000005324"/>
    </source>
</evidence>
<dbReference type="EMBL" id="ADVL01000892">
    <property type="protein sequence ID" value="EFH09211.1"/>
    <property type="molecule type" value="Genomic_DNA"/>
</dbReference>
<protein>
    <submittedName>
        <fullName evidence="1">Uncharacterized protein</fullName>
    </submittedName>
</protein>
<name>D5RU07_9PROT</name>
<accession>D5RU07</accession>
<dbReference type="AlphaFoldDB" id="D5RU07"/>
<reference evidence="1 2" key="1">
    <citation type="submission" date="2010-04" db="EMBL/GenBank/DDBJ databases">
        <authorList>
            <person name="Qin X."/>
            <person name="Bachman B."/>
            <person name="Battles P."/>
            <person name="Bell A."/>
            <person name="Bess C."/>
            <person name="Bickham C."/>
            <person name="Chaboub L."/>
            <person name="Chen D."/>
            <person name="Coyle M."/>
            <person name="Deiros D.R."/>
            <person name="Dinh H."/>
            <person name="Forbes L."/>
            <person name="Fowler G."/>
            <person name="Francisco L."/>
            <person name="Fu Q."/>
            <person name="Gubbala S."/>
            <person name="Hale W."/>
            <person name="Han Y."/>
            <person name="Hemphill L."/>
            <person name="Highlander S.K."/>
            <person name="Hirani K."/>
            <person name="Hogues M."/>
            <person name="Jackson L."/>
            <person name="Jakkamsetti A."/>
            <person name="Javaid M."/>
            <person name="Jiang H."/>
            <person name="Korchina V."/>
            <person name="Kovar C."/>
            <person name="Lara F."/>
            <person name="Lee S."/>
            <person name="Mata R."/>
            <person name="Mathew T."/>
            <person name="Moen C."/>
            <person name="Morales K."/>
            <person name="Munidasa M."/>
            <person name="Nazareth L."/>
            <person name="Ngo R."/>
            <person name="Nguyen L."/>
            <person name="Okwuonu G."/>
            <person name="Ongeri F."/>
            <person name="Patil S."/>
            <person name="Petrosino J."/>
            <person name="Pham C."/>
            <person name="Pham P."/>
            <person name="Pu L.-L."/>
            <person name="Puazo M."/>
            <person name="Raj R."/>
            <person name="Reid J."/>
            <person name="Rouhana J."/>
            <person name="Saada N."/>
            <person name="Shang Y."/>
            <person name="Simmons D."/>
            <person name="Thornton R."/>
            <person name="Warren J."/>
            <person name="Weissenberger G."/>
            <person name="Zhang J."/>
            <person name="Zhang L."/>
            <person name="Zhou C."/>
            <person name="Zhu D."/>
            <person name="Muzny D."/>
            <person name="Worley K."/>
            <person name="Gibbs R."/>
        </authorList>
    </citation>
    <scope>NUCLEOTIDE SEQUENCE [LARGE SCALE GENOMIC DNA]</scope>
    <source>
        <strain evidence="1 2">ATCC 49957</strain>
    </source>
</reference>
<keyword evidence="2" id="KW-1185">Reference proteome</keyword>
<dbReference type="Proteomes" id="UP000005324">
    <property type="component" value="Unassembled WGS sequence"/>
</dbReference>
<sequence>GARRAPPPPAARRSAIQRRQPGIGDFRQAALAQQPVGGARHLLRPGLVAIQHEIAVAQRPHPPAQHAAGILDGGHVVLHLGEAGQEGRTLPPLAGPAQHALGAALRVPGFDAEGAGQAVHLLARQQPAVELAAQLDGQGAPADLLAALVGGVQPVLILVHSRLILCVRVA</sequence>
<organism evidence="1 2">
    <name type="scientific">Pseudoroseomonas cervicalis ATCC 49957</name>
    <dbReference type="NCBI Taxonomy" id="525371"/>
    <lineage>
        <taxon>Bacteria</taxon>
        <taxon>Pseudomonadati</taxon>
        <taxon>Pseudomonadota</taxon>
        <taxon>Alphaproteobacteria</taxon>
        <taxon>Acetobacterales</taxon>
        <taxon>Roseomonadaceae</taxon>
        <taxon>Roseomonas</taxon>
    </lineage>
</organism>
<evidence type="ECO:0000313" key="1">
    <source>
        <dbReference type="EMBL" id="EFH09211.1"/>
    </source>
</evidence>
<dbReference type="HOGENOM" id="CLU_1574081_0_0_5"/>
<proteinExistence type="predicted"/>
<feature type="non-terminal residue" evidence="1">
    <location>
        <position position="1"/>
    </location>
</feature>
<gene>
    <name evidence="1" type="ORF">HMPREF0731_4569</name>
</gene>